<dbReference type="FunFam" id="2.130.10.10:FF:000697">
    <property type="entry name" value="WD repeat protein, variant"/>
    <property type="match status" value="1"/>
</dbReference>
<dbReference type="GeneID" id="20824176"/>
<feature type="repeat" description="WD" evidence="3">
    <location>
        <begin position="528"/>
        <end position="570"/>
    </location>
</feature>
<dbReference type="InterPro" id="IPR040324">
    <property type="entry name" value="WDR44/Dgr2"/>
</dbReference>
<feature type="compositionally biased region" description="Gly residues" evidence="4">
    <location>
        <begin position="95"/>
        <end position="106"/>
    </location>
</feature>
<feature type="region of interest" description="Disordered" evidence="4">
    <location>
        <begin position="139"/>
        <end position="207"/>
    </location>
</feature>
<accession>F8MN72</accession>
<dbReference type="PROSITE" id="PS50294">
    <property type="entry name" value="WD_REPEATS_REGION"/>
    <property type="match status" value="2"/>
</dbReference>
<feature type="region of interest" description="Disordered" evidence="4">
    <location>
        <begin position="1"/>
        <end position="26"/>
    </location>
</feature>
<feature type="compositionally biased region" description="Gly residues" evidence="4">
    <location>
        <begin position="385"/>
        <end position="398"/>
    </location>
</feature>
<evidence type="ECO:0000313" key="5">
    <source>
        <dbReference type="EMBL" id="EGO57245.1"/>
    </source>
</evidence>
<feature type="compositionally biased region" description="Polar residues" evidence="4">
    <location>
        <begin position="1338"/>
        <end position="1351"/>
    </location>
</feature>
<gene>
    <name evidence="5" type="ORF">NEUTE1DRAFT_121743</name>
</gene>
<dbReference type="PANTHER" id="PTHR14221">
    <property type="entry name" value="WD REPEAT DOMAIN 44"/>
    <property type="match status" value="1"/>
</dbReference>
<dbReference type="PROSITE" id="PS50082">
    <property type="entry name" value="WD_REPEATS_2"/>
    <property type="match status" value="4"/>
</dbReference>
<sequence>MSTTTAKKKSTKRASWTPGDDTRAISTTTNKYLSPEYATAPAHHHHHPVVVYPNNHHLKNHLHGHHGGHDGRTRHVSHAAVPVSGHYYNENKSGSGSGSGNGNGEHGGTHSLIRPATTTPVPIPGAIRRSLSISARGSSYNTQATATPGSFATVTEQQSNKDQYAEDNTSKQLGFGSHNDNAGSTGNGAAVSTTRPSMAQSLGPNSAIDPLSQQIFMRRHTGDQLSSSKPPKHLRTQSRPESPGLMSTGEGSGIAGRQNADLSSSSKPNTPGGGDVPKDKSKSKNFFLRSLTLRGRSSSKYNDFDSDSEFGGDPRMNGFNARVFSQAVGYTPHHKEPPRYIRTKAANKKERDFGRVFLAQELVGTRPPGYNNAHNSQQEADKQEGGGGNKGDAPGQGGASVTVSVASASGRKVAKTGGAIWATEFSRDGKYFAAAGKDNIVRVWAVISTPEERRAHEEEEAAAANGGNGTTGERLSAPVFRDRPFREFVGHSGEVLDLSWSKNNFLLSSSMDKTVRLWHMSRQECLCTFKHKDFVTRLAFHPTDDRFFLAGSLDTILRLWSIPDKQIAFSAQCPDLITAVAFSPDGKTAIAGLLNGLCLFFETEGLKPLAQVHVRSSRGKNAKGSKITGIQTISVPPMDPLKELSGTGDKAQGEVKVLITSNDSRVRIYNLRDKSLEIKLKGHDNSVSQIAASFSDDGKYVICGSEDKKAFIWGLNGGQQRAAYIEKEKSPYEFFEAHGEMVTTAVFAPTKTRMLLGRSEDPIYDLCNPPPIVLRSAGEEAATASTHSAAASVTELSSEDHHQPAPPIVPTSAPIQRPEPSPAYIARSTHYDGNIIVTTDDTGIIKVFRQDCAYIKRKHDSWETGSTFSRKLASHGGSLYNGRLGRSISVYSRTSAGTGGSAAHSRRGSMSGNNAPYMVASPVSHASALNQAVNTGSDRILRWRMGIENGADGTGPSGSRPGQVSTAPGNRSSAIVNGSKRWSGVQTPPRSDRSQSPVRGGPATSSVPVGAGNRASMPAAVSVPSTPNRSVNANINGTSTPNGAATNGYPHGHSHLATHTDARSNLLESPANLTPLHRVNTMGTGTELGSPTRSVPMDITPERNRQAREREEREEREGRPRSPPAPGFSFRPAKSGNGTSEERRGSQPLEEQGDGAGSGGSGLGSGSGSGSGGISFWNPLKGWKVGIPGFGKTSAASGSGSGGQRPGTSGPDKEGGANGKAHSRSQSLSASNHTAHIQVPSPLADGETSDRVSPGITPWDVPLSSSVQTQSSAGGHGRRKSLGVFGTITGGNKGDKEKEKAEREVTRRSLPVGPLLAITDDDDNDDNNNAHNDRVNGQGHTRSQSSSTITGLQRPPLIVPTIINTRPSGDEEDYRPAIDEVLQQQEWDRERERERDREQERERSKDRSQRIVSYPRLSWSTRLGMGGGRGRANSDIAEREEEE</sequence>
<dbReference type="SUPFAM" id="SSF50978">
    <property type="entry name" value="WD40 repeat-like"/>
    <property type="match status" value="1"/>
</dbReference>
<evidence type="ECO:0000256" key="1">
    <source>
        <dbReference type="ARBA" id="ARBA00022574"/>
    </source>
</evidence>
<dbReference type="KEGG" id="nte:NEUTE1DRAFT121743"/>
<feature type="compositionally biased region" description="Low complexity" evidence="4">
    <location>
        <begin position="779"/>
        <end position="795"/>
    </location>
</feature>
<dbReference type="InterPro" id="IPR015943">
    <property type="entry name" value="WD40/YVTN_repeat-like_dom_sf"/>
</dbReference>
<feature type="compositionally biased region" description="Polar residues" evidence="4">
    <location>
        <begin position="1081"/>
        <end position="1093"/>
    </location>
</feature>
<feature type="region of interest" description="Disordered" evidence="4">
    <location>
        <begin position="221"/>
        <end position="283"/>
    </location>
</feature>
<dbReference type="Gene3D" id="2.130.10.10">
    <property type="entry name" value="YVTN repeat-like/Quinoprotein amine dehydrogenase"/>
    <property type="match status" value="1"/>
</dbReference>
<feature type="compositionally biased region" description="Polar residues" evidence="4">
    <location>
        <begin position="139"/>
        <end position="184"/>
    </location>
</feature>
<feature type="compositionally biased region" description="Polar residues" evidence="4">
    <location>
        <begin position="984"/>
        <end position="1007"/>
    </location>
</feature>
<feature type="compositionally biased region" description="Basic and acidic residues" evidence="4">
    <location>
        <begin position="1386"/>
        <end position="1409"/>
    </location>
</feature>
<feature type="compositionally biased region" description="Polar residues" evidence="4">
    <location>
        <begin position="1224"/>
        <end position="1235"/>
    </location>
</feature>
<feature type="region of interest" description="Disordered" evidence="4">
    <location>
        <begin position="778"/>
        <end position="817"/>
    </location>
</feature>
<feature type="region of interest" description="Disordered" evidence="4">
    <location>
        <begin position="86"/>
        <end position="124"/>
    </location>
</feature>
<keyword evidence="6" id="KW-1185">Reference proteome</keyword>
<dbReference type="VEuPathDB" id="FungiDB:NEUTE1DRAFT_121743"/>
<feature type="region of interest" description="Disordered" evidence="4">
    <location>
        <begin position="364"/>
        <end position="403"/>
    </location>
</feature>
<name>F8MN72_NEUT8</name>
<feature type="compositionally biased region" description="Polar residues" evidence="4">
    <location>
        <begin position="190"/>
        <end position="204"/>
    </location>
</feature>
<feature type="region of interest" description="Disordered" evidence="4">
    <location>
        <begin position="947"/>
        <end position="1057"/>
    </location>
</feature>
<dbReference type="Proteomes" id="UP000008065">
    <property type="component" value="Unassembled WGS sequence"/>
</dbReference>
<dbReference type="PANTHER" id="PTHR14221:SF0">
    <property type="entry name" value="WD REPEAT-CONTAINING PROTEIN 44"/>
    <property type="match status" value="1"/>
</dbReference>
<evidence type="ECO:0000256" key="4">
    <source>
        <dbReference type="SAM" id="MobiDB-lite"/>
    </source>
</evidence>
<feature type="compositionally biased region" description="Basic and acidic residues" evidence="4">
    <location>
        <begin position="1293"/>
        <end position="1307"/>
    </location>
</feature>
<feature type="region of interest" description="Disordered" evidence="4">
    <location>
        <begin position="1071"/>
        <end position="1443"/>
    </location>
</feature>
<dbReference type="OrthoDB" id="1932312at2759"/>
<dbReference type="EMBL" id="GL891304">
    <property type="protein sequence ID" value="EGO57245.1"/>
    <property type="molecule type" value="Genomic_DNA"/>
</dbReference>
<evidence type="ECO:0000256" key="3">
    <source>
        <dbReference type="PROSITE-ProRule" id="PRU00221"/>
    </source>
</evidence>
<feature type="compositionally biased region" description="Polar residues" evidence="4">
    <location>
        <begin position="260"/>
        <end position="269"/>
    </location>
</feature>
<evidence type="ECO:0000256" key="2">
    <source>
        <dbReference type="ARBA" id="ARBA00022737"/>
    </source>
</evidence>
<proteinExistence type="predicted"/>
<dbReference type="InterPro" id="IPR001680">
    <property type="entry name" value="WD40_rpt"/>
</dbReference>
<reference evidence="6" key="1">
    <citation type="journal article" date="2011" name="Genetics">
        <title>Massive changes in genome architecture accompany the transition to self-fertility in the filamentous fungus Neurospora tetrasperma.</title>
        <authorList>
            <person name="Ellison C.E."/>
            <person name="Stajich J.E."/>
            <person name="Jacobson D.J."/>
            <person name="Natvig D.O."/>
            <person name="Lapidus A."/>
            <person name="Foster B."/>
            <person name="Aerts A."/>
            <person name="Riley R."/>
            <person name="Lindquist E.A."/>
            <person name="Grigoriev I.V."/>
            <person name="Taylor J.W."/>
        </authorList>
    </citation>
    <scope>NUCLEOTIDE SEQUENCE [LARGE SCALE GENOMIC DNA]</scope>
    <source>
        <strain evidence="6">FGSC 2508 / P0657</strain>
    </source>
</reference>
<keyword evidence="2" id="KW-0677">Repeat</keyword>
<evidence type="ECO:0008006" key="7">
    <source>
        <dbReference type="Google" id="ProtNLM"/>
    </source>
</evidence>
<feature type="repeat" description="WD" evidence="3">
    <location>
        <begin position="413"/>
        <end position="444"/>
    </location>
</feature>
<dbReference type="RefSeq" id="XP_009850402.1">
    <property type="nucleotide sequence ID" value="XM_009852100.1"/>
</dbReference>
<feature type="compositionally biased region" description="Polar residues" evidence="4">
    <location>
        <begin position="1023"/>
        <end position="1045"/>
    </location>
</feature>
<protein>
    <recommendedName>
        <fullName evidence="7">WD40 repeat-like protein</fullName>
    </recommendedName>
</protein>
<feature type="compositionally biased region" description="Polar residues" evidence="4">
    <location>
        <begin position="1263"/>
        <end position="1273"/>
    </location>
</feature>
<organism evidence="5 6">
    <name type="scientific">Neurospora tetrasperma (strain FGSC 2508 / ATCC MYA-4615 / P0657)</name>
    <dbReference type="NCBI Taxonomy" id="510951"/>
    <lineage>
        <taxon>Eukaryota</taxon>
        <taxon>Fungi</taxon>
        <taxon>Dikarya</taxon>
        <taxon>Ascomycota</taxon>
        <taxon>Pezizomycotina</taxon>
        <taxon>Sordariomycetes</taxon>
        <taxon>Sordariomycetidae</taxon>
        <taxon>Sordariales</taxon>
        <taxon>Sordariaceae</taxon>
        <taxon>Neurospora</taxon>
    </lineage>
</organism>
<dbReference type="InterPro" id="IPR036322">
    <property type="entry name" value="WD40_repeat_dom_sf"/>
</dbReference>
<feature type="repeat" description="WD" evidence="3">
    <location>
        <begin position="488"/>
        <end position="528"/>
    </location>
</feature>
<dbReference type="HOGENOM" id="CLU_004759_6_0_1"/>
<dbReference type="Pfam" id="PF00400">
    <property type="entry name" value="WD40"/>
    <property type="match status" value="4"/>
</dbReference>
<feature type="compositionally biased region" description="Gly residues" evidence="4">
    <location>
        <begin position="1154"/>
        <end position="1173"/>
    </location>
</feature>
<evidence type="ECO:0000313" key="6">
    <source>
        <dbReference type="Proteomes" id="UP000008065"/>
    </source>
</evidence>
<feature type="repeat" description="WD" evidence="3">
    <location>
        <begin position="680"/>
        <end position="723"/>
    </location>
</feature>
<keyword evidence="1 3" id="KW-0853">WD repeat</keyword>
<feature type="compositionally biased region" description="Polar residues" evidence="4">
    <location>
        <begin position="960"/>
        <end position="976"/>
    </location>
</feature>
<feature type="compositionally biased region" description="Basic residues" evidence="4">
    <location>
        <begin position="1"/>
        <end position="12"/>
    </location>
</feature>
<feature type="compositionally biased region" description="Basic and acidic residues" evidence="4">
    <location>
        <begin position="1100"/>
        <end position="1120"/>
    </location>
</feature>
<feature type="region of interest" description="Disordered" evidence="4">
    <location>
        <begin position="451"/>
        <end position="475"/>
    </location>
</feature>
<dbReference type="SMART" id="SM00320">
    <property type="entry name" value="WD40"/>
    <property type="match status" value="5"/>
</dbReference>